<evidence type="ECO:0000313" key="1">
    <source>
        <dbReference type="EMBL" id="MBX70150.1"/>
    </source>
</evidence>
<accession>A0A2P2QT02</accession>
<organism evidence="1">
    <name type="scientific">Rhizophora mucronata</name>
    <name type="common">Asiatic mangrove</name>
    <dbReference type="NCBI Taxonomy" id="61149"/>
    <lineage>
        <taxon>Eukaryota</taxon>
        <taxon>Viridiplantae</taxon>
        <taxon>Streptophyta</taxon>
        <taxon>Embryophyta</taxon>
        <taxon>Tracheophyta</taxon>
        <taxon>Spermatophyta</taxon>
        <taxon>Magnoliopsida</taxon>
        <taxon>eudicotyledons</taxon>
        <taxon>Gunneridae</taxon>
        <taxon>Pentapetalae</taxon>
        <taxon>rosids</taxon>
        <taxon>fabids</taxon>
        <taxon>Malpighiales</taxon>
        <taxon>Rhizophoraceae</taxon>
        <taxon>Rhizophora</taxon>
    </lineage>
</organism>
<reference evidence="1" key="1">
    <citation type="submission" date="2018-02" db="EMBL/GenBank/DDBJ databases">
        <title>Rhizophora mucronata_Transcriptome.</title>
        <authorList>
            <person name="Meera S.P."/>
            <person name="Sreeshan A."/>
            <person name="Augustine A."/>
        </authorList>
    </citation>
    <scope>NUCLEOTIDE SEQUENCE</scope>
    <source>
        <tissue evidence="1">Leaf</tissue>
    </source>
</reference>
<protein>
    <submittedName>
        <fullName evidence="1">Uncharacterized protein</fullName>
    </submittedName>
</protein>
<dbReference type="EMBL" id="GGEC01089666">
    <property type="protein sequence ID" value="MBX70150.1"/>
    <property type="molecule type" value="Transcribed_RNA"/>
</dbReference>
<name>A0A2P2QT02_RHIMU</name>
<proteinExistence type="predicted"/>
<sequence>MYTAQLPNLNSTQFSFLNHSLYWKIQTSTSIITLLTTTQS</sequence>
<dbReference type="AlphaFoldDB" id="A0A2P2QT02"/>